<evidence type="ECO:0000313" key="5">
    <source>
        <dbReference type="Proteomes" id="UP000005384"/>
    </source>
</evidence>
<reference evidence="4 5" key="1">
    <citation type="submission" date="2011-08" db="EMBL/GenBank/DDBJ databases">
        <title>The Genome Sequence of Clostridium hathewayi WAL-18680.</title>
        <authorList>
            <consortium name="The Broad Institute Genome Sequencing Platform"/>
            <person name="Earl A."/>
            <person name="Ward D."/>
            <person name="Feldgarden M."/>
            <person name="Gevers D."/>
            <person name="Finegold S.M."/>
            <person name="Summanen P.H."/>
            <person name="Molitoris D.R."/>
            <person name="Song M."/>
            <person name="Daigneault M."/>
            <person name="Allen-Vercoe E."/>
            <person name="Young S.K."/>
            <person name="Zeng Q."/>
            <person name="Gargeya S."/>
            <person name="Fitzgerald M."/>
            <person name="Haas B."/>
            <person name="Abouelleil A."/>
            <person name="Alvarado L."/>
            <person name="Arachchi H.M."/>
            <person name="Berlin A."/>
            <person name="Brown A."/>
            <person name="Chapman S.B."/>
            <person name="Chen Z."/>
            <person name="Dunbar C."/>
            <person name="Freedman E."/>
            <person name="Gearin G."/>
            <person name="Gellesch M."/>
            <person name="Goldberg J."/>
            <person name="Griggs A."/>
            <person name="Gujja S."/>
            <person name="Heiman D."/>
            <person name="Howarth C."/>
            <person name="Larson L."/>
            <person name="Lui A."/>
            <person name="MacDonald P.J.P."/>
            <person name="Montmayeur A."/>
            <person name="Murphy C."/>
            <person name="Neiman D."/>
            <person name="Pearson M."/>
            <person name="Priest M."/>
            <person name="Roberts A."/>
            <person name="Saif S."/>
            <person name="Shea T."/>
            <person name="Shenoy N."/>
            <person name="Sisk P."/>
            <person name="Stolte C."/>
            <person name="Sykes S."/>
            <person name="Wortman J."/>
            <person name="Nusbaum C."/>
            <person name="Birren B."/>
        </authorList>
    </citation>
    <scope>NUCLEOTIDE SEQUENCE [LARGE SCALE GENOMIC DNA]</scope>
    <source>
        <strain evidence="4 5">WAL-18680</strain>
    </source>
</reference>
<comment type="caution">
    <text evidence="4">The sequence shown here is derived from an EMBL/GenBank/DDBJ whole genome shotgun (WGS) entry which is preliminary data.</text>
</comment>
<feature type="region of interest" description="Disordered" evidence="3">
    <location>
        <begin position="33"/>
        <end position="77"/>
    </location>
</feature>
<evidence type="ECO:0000256" key="3">
    <source>
        <dbReference type="SAM" id="MobiDB-lite"/>
    </source>
</evidence>
<accession>G5IBR4</accession>
<feature type="region of interest" description="Disordered" evidence="3">
    <location>
        <begin position="488"/>
        <end position="507"/>
    </location>
</feature>
<dbReference type="Pfam" id="PF01473">
    <property type="entry name" value="Choline_bind_1"/>
    <property type="match status" value="2"/>
</dbReference>
<dbReference type="PATRIC" id="fig|742737.3.peg.1101"/>
<evidence type="ECO:0000256" key="2">
    <source>
        <dbReference type="PROSITE-ProRule" id="PRU00591"/>
    </source>
</evidence>
<dbReference type="HOGENOM" id="CLU_437289_0_0_9"/>
<dbReference type="InterPro" id="IPR018337">
    <property type="entry name" value="Cell_wall/Cho-bd_repeat"/>
</dbReference>
<feature type="compositionally biased region" description="Low complexity" evidence="3">
    <location>
        <begin position="488"/>
        <end position="503"/>
    </location>
</feature>
<evidence type="ECO:0000256" key="1">
    <source>
        <dbReference type="ARBA" id="ARBA00022737"/>
    </source>
</evidence>
<keyword evidence="1" id="KW-0677">Repeat</keyword>
<feature type="repeat" description="Cell wall-binding" evidence="2">
    <location>
        <begin position="580"/>
        <end position="599"/>
    </location>
</feature>
<keyword evidence="5" id="KW-1185">Reference proteome</keyword>
<dbReference type="Proteomes" id="UP000005384">
    <property type="component" value="Unassembled WGS sequence"/>
</dbReference>
<dbReference type="AlphaFoldDB" id="G5IBR4"/>
<proteinExistence type="predicted"/>
<dbReference type="PROSITE" id="PS51170">
    <property type="entry name" value="CW"/>
    <property type="match status" value="1"/>
</dbReference>
<dbReference type="EMBL" id="ADLN01000009">
    <property type="protein sequence ID" value="EHI61032.1"/>
    <property type="molecule type" value="Genomic_DNA"/>
</dbReference>
<dbReference type="RefSeq" id="WP_006779083.1">
    <property type="nucleotide sequence ID" value="NZ_CP040506.1"/>
</dbReference>
<name>G5IBR4_9FIRM</name>
<gene>
    <name evidence="4" type="ORF">HMPREF9473_01097</name>
</gene>
<sequence>MKRKLKGIAGIVVCLFLLCSVLVVTAFAEKETERQNNGVEIATPSEPEEIELPSKPEDNGQSEEEEETGKPEEVDEEFTEKQVILGNRMVRVASPSDAIPVEDVKWDENERGWATWNSSQLSDEEWELVRGVGVYIYKDGELIGAGTYDNPEERCRADVRYHFKEEGTYTFRAIYKMGNNIELPDYDEWEVSDEDEYTLPAKKMPSPTGLRWNSDGSVEWEAVPGDDTMYVLELYKKNTDTGEYECIERGGLSRRTSTERFIRDMKKGEIYKFKVVVLGDLVEYANSDASEYSPEFYMGSVSEQANNIIGEMNKGDIRSNIENANLSSVEKGSLKLAVQADVDVAQSYAQLEEKYKSAAEKHDLNISTGESGVNTDKVSVIGAIMNGATGIKFDKPRQEELTDVDVINYRKRTAVNISLEGGVSGEMKLPVLITMAVPDGIEPEYLTIIHMKHDGTKEIILPRVNDDGTVSFAVTDFSTFIFVDSTSNKPTTGGSSSSGSVRTGTKKNPLETAGTWILDEHGWWFKKLNGTYPVSQWVMNGGLWYRFDEKGYMLTGWFTDIDGKKYYLNPISDGTRGSMKTGWQLIDGKWYYFNNISNGTRGAMLTDTTTPDNYRVGMDGVWVES</sequence>
<dbReference type="SUPFAM" id="SSF69360">
    <property type="entry name" value="Cell wall binding repeat"/>
    <property type="match status" value="1"/>
</dbReference>
<dbReference type="Gene3D" id="2.10.270.10">
    <property type="entry name" value="Cholin Binding"/>
    <property type="match status" value="1"/>
</dbReference>
<evidence type="ECO:0000313" key="4">
    <source>
        <dbReference type="EMBL" id="EHI61032.1"/>
    </source>
</evidence>
<dbReference type="Pfam" id="PF19085">
    <property type="entry name" value="Choline_bind_2"/>
    <property type="match status" value="1"/>
</dbReference>
<organism evidence="4 5">
    <name type="scientific">Hungatella hathewayi WAL-18680</name>
    <dbReference type="NCBI Taxonomy" id="742737"/>
    <lineage>
        <taxon>Bacteria</taxon>
        <taxon>Bacillati</taxon>
        <taxon>Bacillota</taxon>
        <taxon>Clostridia</taxon>
        <taxon>Lachnospirales</taxon>
        <taxon>Lachnospiraceae</taxon>
        <taxon>Hungatella</taxon>
    </lineage>
</organism>
<feature type="compositionally biased region" description="Acidic residues" evidence="3">
    <location>
        <begin position="60"/>
        <end position="77"/>
    </location>
</feature>
<protein>
    <submittedName>
        <fullName evidence="4">Uncharacterized protein</fullName>
    </submittedName>
</protein>